<evidence type="ECO:0000313" key="3">
    <source>
        <dbReference type="Proteomes" id="UP000800200"/>
    </source>
</evidence>
<dbReference type="OrthoDB" id="20872at2759"/>
<evidence type="ECO:0000259" key="1">
    <source>
        <dbReference type="Pfam" id="PF14479"/>
    </source>
</evidence>
<accession>A0A6A6EMJ3</accession>
<dbReference type="InterPro" id="IPR038305">
    <property type="entry name" value="HeLo_sf"/>
</dbReference>
<gene>
    <name evidence="2" type="ORF">K469DRAFT_653816</name>
</gene>
<feature type="domain" description="Prion-inhibition and propagation HeLo" evidence="1">
    <location>
        <begin position="9"/>
        <end position="89"/>
    </location>
</feature>
<keyword evidence="3" id="KW-1185">Reference proteome</keyword>
<reference evidence="2" key="1">
    <citation type="journal article" date="2020" name="Stud. Mycol.">
        <title>101 Dothideomycetes genomes: a test case for predicting lifestyles and emergence of pathogens.</title>
        <authorList>
            <person name="Haridas S."/>
            <person name="Albert R."/>
            <person name="Binder M."/>
            <person name="Bloem J."/>
            <person name="Labutti K."/>
            <person name="Salamov A."/>
            <person name="Andreopoulos B."/>
            <person name="Baker S."/>
            <person name="Barry K."/>
            <person name="Bills G."/>
            <person name="Bluhm B."/>
            <person name="Cannon C."/>
            <person name="Castanera R."/>
            <person name="Culley D."/>
            <person name="Daum C."/>
            <person name="Ezra D."/>
            <person name="Gonzalez J."/>
            <person name="Henrissat B."/>
            <person name="Kuo A."/>
            <person name="Liang C."/>
            <person name="Lipzen A."/>
            <person name="Lutzoni F."/>
            <person name="Magnuson J."/>
            <person name="Mondo S."/>
            <person name="Nolan M."/>
            <person name="Ohm R."/>
            <person name="Pangilinan J."/>
            <person name="Park H.-J."/>
            <person name="Ramirez L."/>
            <person name="Alfaro M."/>
            <person name="Sun H."/>
            <person name="Tritt A."/>
            <person name="Yoshinaga Y."/>
            <person name="Zwiers L.-H."/>
            <person name="Turgeon B."/>
            <person name="Goodwin S."/>
            <person name="Spatafora J."/>
            <person name="Crous P."/>
            <person name="Grigoriev I."/>
        </authorList>
    </citation>
    <scope>NUCLEOTIDE SEQUENCE</scope>
    <source>
        <strain evidence="2">CBS 207.26</strain>
    </source>
</reference>
<proteinExistence type="predicted"/>
<dbReference type="AlphaFoldDB" id="A0A6A6EMJ3"/>
<dbReference type="Pfam" id="PF14479">
    <property type="entry name" value="HeLo"/>
    <property type="match status" value="1"/>
</dbReference>
<dbReference type="InterPro" id="IPR029498">
    <property type="entry name" value="HeLo_dom"/>
</dbReference>
<name>A0A6A6EMJ3_9PEZI</name>
<protein>
    <recommendedName>
        <fullName evidence="1">Prion-inhibition and propagation HeLo domain-containing protein</fullName>
    </recommendedName>
</protein>
<dbReference type="Gene3D" id="1.20.120.1020">
    <property type="entry name" value="Prion-inhibition and propagation, HeLo domain"/>
    <property type="match status" value="1"/>
</dbReference>
<sequence>MIPIEPVSLTIGAVALAGLFSLCVQCFDLIEIGQKVSADYELLIVKLSIEKRRLMTWGEAIGILRPDQDRDPVLHDPETRKLIERILSSV</sequence>
<dbReference type="Proteomes" id="UP000800200">
    <property type="component" value="Unassembled WGS sequence"/>
</dbReference>
<evidence type="ECO:0000313" key="2">
    <source>
        <dbReference type="EMBL" id="KAF2192375.1"/>
    </source>
</evidence>
<organism evidence="2 3">
    <name type="scientific">Zopfia rhizophila CBS 207.26</name>
    <dbReference type="NCBI Taxonomy" id="1314779"/>
    <lineage>
        <taxon>Eukaryota</taxon>
        <taxon>Fungi</taxon>
        <taxon>Dikarya</taxon>
        <taxon>Ascomycota</taxon>
        <taxon>Pezizomycotina</taxon>
        <taxon>Dothideomycetes</taxon>
        <taxon>Dothideomycetes incertae sedis</taxon>
        <taxon>Zopfiaceae</taxon>
        <taxon>Zopfia</taxon>
    </lineage>
</organism>
<dbReference type="EMBL" id="ML994615">
    <property type="protein sequence ID" value="KAF2192375.1"/>
    <property type="molecule type" value="Genomic_DNA"/>
</dbReference>